<dbReference type="AlphaFoldDB" id="A0A413I757"/>
<gene>
    <name evidence="1" type="ORF">DXA53_18305</name>
</gene>
<accession>A0A413I757</accession>
<name>A0A413I757_9BACT</name>
<protein>
    <submittedName>
        <fullName evidence="1">Uncharacterized protein</fullName>
    </submittedName>
</protein>
<organism evidence="1 2">
    <name type="scientific">Odoribacter splanchnicus</name>
    <dbReference type="NCBI Taxonomy" id="28118"/>
    <lineage>
        <taxon>Bacteria</taxon>
        <taxon>Pseudomonadati</taxon>
        <taxon>Bacteroidota</taxon>
        <taxon>Bacteroidia</taxon>
        <taxon>Bacteroidales</taxon>
        <taxon>Odoribacteraceae</taxon>
        <taxon>Odoribacter</taxon>
    </lineage>
</organism>
<dbReference type="RefSeq" id="WP_118104860.1">
    <property type="nucleotide sequence ID" value="NZ_JADNHN010000077.1"/>
</dbReference>
<dbReference type="EMBL" id="QSCO01000036">
    <property type="protein sequence ID" value="RGY03514.1"/>
    <property type="molecule type" value="Genomic_DNA"/>
</dbReference>
<proteinExistence type="predicted"/>
<evidence type="ECO:0000313" key="2">
    <source>
        <dbReference type="Proteomes" id="UP000284434"/>
    </source>
</evidence>
<sequence>MRMKNEEAWESQSSNDESLVTKNVFINGKMEERVIALPKNYLMEQPKDKGKLLGSLDKEKLLGVTYNFTNPQPFLDAGESLVDLNGKEIPANTDWSKVWVLCQTPDTFWRVQMEDELKFVQVNAFKSVQEYFQAIGSSIVYSRQPNKVEQLGIAAQASGDQVYQKLYDFAKKNGLALNAASLYLGVKTKGEYTLRLMTGDTSVPEIKIGRPVEDAQRLYDAIALTLGKNSAAKRYPIKVTSYFEKQHGIEVVEMALQLIPAARIAIYNQMGCEDKEVCLSNTIGKATRL</sequence>
<reference evidence="1 2" key="1">
    <citation type="submission" date="2018-08" db="EMBL/GenBank/DDBJ databases">
        <title>A genome reference for cultivated species of the human gut microbiota.</title>
        <authorList>
            <person name="Zou Y."/>
            <person name="Xue W."/>
            <person name="Luo G."/>
        </authorList>
    </citation>
    <scope>NUCLEOTIDE SEQUENCE [LARGE SCALE GENOMIC DNA]</scope>
    <source>
        <strain evidence="1 2">OF03-11</strain>
    </source>
</reference>
<dbReference type="Proteomes" id="UP000284434">
    <property type="component" value="Unassembled WGS sequence"/>
</dbReference>
<comment type="caution">
    <text evidence="1">The sequence shown here is derived from an EMBL/GenBank/DDBJ whole genome shotgun (WGS) entry which is preliminary data.</text>
</comment>
<evidence type="ECO:0000313" key="1">
    <source>
        <dbReference type="EMBL" id="RGY03514.1"/>
    </source>
</evidence>